<dbReference type="CDD" id="cd00077">
    <property type="entry name" value="HDc"/>
    <property type="match status" value="1"/>
</dbReference>
<dbReference type="Gene3D" id="1.10.3210.10">
    <property type="entry name" value="Hypothetical protein af1432"/>
    <property type="match status" value="1"/>
</dbReference>
<organism evidence="1 2">
    <name type="scientific">Alicyclobacillus acidoterrestris (strain ATCC 49025 / DSM 3922 / CIP 106132 / NCIMB 13137 / GD3B)</name>
    <dbReference type="NCBI Taxonomy" id="1356854"/>
    <lineage>
        <taxon>Bacteria</taxon>
        <taxon>Bacillati</taxon>
        <taxon>Bacillota</taxon>
        <taxon>Bacilli</taxon>
        <taxon>Bacillales</taxon>
        <taxon>Alicyclobacillaceae</taxon>
        <taxon>Alicyclobacillus</taxon>
    </lineage>
</organism>
<dbReference type="PANTHER" id="PTHR43155:SF2">
    <property type="entry name" value="CYCLIC DI-GMP PHOSPHODIESTERASE PA4108"/>
    <property type="match status" value="1"/>
</dbReference>
<gene>
    <name evidence="1" type="ORF">K1I37_03075</name>
</gene>
<dbReference type="STRING" id="1356854.N007_10845"/>
<dbReference type="RefSeq" id="WP_021297220.1">
    <property type="nucleotide sequence ID" value="NZ_AURB01000147.1"/>
</dbReference>
<dbReference type="AlphaFoldDB" id="T0BKK9"/>
<dbReference type="EMBL" id="CP080467">
    <property type="protein sequence ID" value="UNO49545.1"/>
    <property type="molecule type" value="Genomic_DNA"/>
</dbReference>
<keyword evidence="2" id="KW-1185">Reference proteome</keyword>
<reference evidence="2" key="1">
    <citation type="journal article" date="2022" name="G3 (Bethesda)">
        <title>Unveiling the complete genome sequence of Alicyclobacillus acidoterrestris DSM 3922T, a taint-producing strain.</title>
        <authorList>
            <person name="Leonardo I.C."/>
            <person name="Barreto Crespo M.T."/>
            <person name="Gaspar F.B."/>
        </authorList>
    </citation>
    <scope>NUCLEOTIDE SEQUENCE [LARGE SCALE GENOMIC DNA]</scope>
    <source>
        <strain evidence="2">DSM 3922</strain>
    </source>
</reference>
<protein>
    <submittedName>
        <fullName evidence="1">HD domain-containing protein</fullName>
    </submittedName>
</protein>
<dbReference type="InterPro" id="IPR003607">
    <property type="entry name" value="HD/PDEase_dom"/>
</dbReference>
<dbReference type="PANTHER" id="PTHR43155">
    <property type="entry name" value="CYCLIC DI-GMP PHOSPHODIESTERASE PA4108-RELATED"/>
    <property type="match status" value="1"/>
</dbReference>
<accession>A0A9E6ZG08</accession>
<evidence type="ECO:0000313" key="2">
    <source>
        <dbReference type="Proteomes" id="UP000829401"/>
    </source>
</evidence>
<dbReference type="PROSITE" id="PS51832">
    <property type="entry name" value="HD_GYP"/>
    <property type="match status" value="1"/>
</dbReference>
<name>T0BKK9_ALIAG</name>
<dbReference type="KEGG" id="aaco:K1I37_03075"/>
<dbReference type="OrthoDB" id="9759601at2"/>
<sequence>MVTMSDWIRVENVMQFIEADIRKKTLLKFLKAHHPSTYWHSLRVAYLSLMLARSYAMSEDELERLFCSTLLHDIGKVSVPVEVLNKPGKLSEENWAHLHKHPENGAKLMIQVFANDGVDLDVIRLHHENWNGSGYPFGKKGQNLSLAVRIVRVVDSFDSMTHRRAYNRPKSARDAIQELHAMSDTHYDFDVVRRLHRLFMEHSQDIHGLEHQFNILEAG</sequence>
<evidence type="ECO:0000313" key="1">
    <source>
        <dbReference type="EMBL" id="UNO49545.1"/>
    </source>
</evidence>
<dbReference type="eggNOG" id="COG2206">
    <property type="taxonomic scope" value="Bacteria"/>
</dbReference>
<proteinExistence type="predicted"/>
<accession>T0BKK9</accession>
<dbReference type="InterPro" id="IPR037522">
    <property type="entry name" value="HD_GYP_dom"/>
</dbReference>
<dbReference type="SMART" id="SM00471">
    <property type="entry name" value="HDc"/>
    <property type="match status" value="1"/>
</dbReference>
<dbReference type="Proteomes" id="UP000829401">
    <property type="component" value="Chromosome"/>
</dbReference>
<dbReference type="Pfam" id="PF13487">
    <property type="entry name" value="HD_5"/>
    <property type="match status" value="1"/>
</dbReference>
<dbReference type="SUPFAM" id="SSF109604">
    <property type="entry name" value="HD-domain/PDEase-like"/>
    <property type="match status" value="1"/>
</dbReference>